<evidence type="ECO:0000256" key="9">
    <source>
        <dbReference type="PROSITE-ProRule" id="PRU10055"/>
    </source>
</evidence>
<keyword evidence="11" id="KW-0812">Transmembrane</keyword>
<dbReference type="InterPro" id="IPR004696">
    <property type="entry name" value="Tpt_PEP_transl"/>
</dbReference>
<keyword evidence="8 10" id="KW-0326">Glycosidase</keyword>
<dbReference type="SUPFAM" id="SSF51445">
    <property type="entry name" value="(Trans)glycosidases"/>
    <property type="match status" value="4"/>
</dbReference>
<dbReference type="GO" id="GO:0015605">
    <property type="term" value="F:organophosphate ester transmembrane transporter activity"/>
    <property type="evidence" value="ECO:0007669"/>
    <property type="project" value="UniProtKB-ARBA"/>
</dbReference>
<feature type="active site" description="Nucleophile" evidence="9">
    <location>
        <position position="1679"/>
    </location>
</feature>
<keyword evidence="6 10" id="KW-0378">Hydrolase</keyword>
<evidence type="ECO:0000256" key="10">
    <source>
        <dbReference type="RuleBase" id="RU004468"/>
    </source>
</evidence>
<dbReference type="GO" id="GO:0031969">
    <property type="term" value="C:chloroplast membrane"/>
    <property type="evidence" value="ECO:0007669"/>
    <property type="project" value="UniProtKB-SubCell"/>
</dbReference>
<dbReference type="InterPro" id="IPR004853">
    <property type="entry name" value="Sugar_P_trans_dom"/>
</dbReference>
<feature type="transmembrane region" description="Helical" evidence="11">
    <location>
        <begin position="109"/>
        <end position="126"/>
    </location>
</feature>
<dbReference type="GO" id="GO:0008422">
    <property type="term" value="F:beta-glucosidase activity"/>
    <property type="evidence" value="ECO:0007669"/>
    <property type="project" value="TreeGrafter"/>
</dbReference>
<evidence type="ECO:0000256" key="2">
    <source>
        <dbReference type="ARBA" id="ARBA00010838"/>
    </source>
</evidence>
<dbReference type="GO" id="GO:0005975">
    <property type="term" value="P:carbohydrate metabolic process"/>
    <property type="evidence" value="ECO:0007669"/>
    <property type="project" value="InterPro"/>
</dbReference>
<feature type="transmembrane region" description="Helical" evidence="11">
    <location>
        <begin position="225"/>
        <end position="244"/>
    </location>
</feature>
<evidence type="ECO:0000259" key="12">
    <source>
        <dbReference type="Pfam" id="PF03151"/>
    </source>
</evidence>
<evidence type="ECO:0000256" key="1">
    <source>
        <dbReference type="ARBA" id="ARBA00004508"/>
    </source>
</evidence>
<dbReference type="SUPFAM" id="SSF103481">
    <property type="entry name" value="Multidrug resistance efflux transporter EmrE"/>
    <property type="match status" value="1"/>
</dbReference>
<keyword evidence="3" id="KW-0813">Transport</keyword>
<keyword evidence="7" id="KW-0809">Transit peptide</keyword>
<dbReference type="PRINTS" id="PR00131">
    <property type="entry name" value="GLHYDRLASE1"/>
</dbReference>
<feature type="transmembrane region" description="Helical" evidence="11">
    <location>
        <begin position="281"/>
        <end position="303"/>
    </location>
</feature>
<evidence type="ECO:0000256" key="4">
    <source>
        <dbReference type="ARBA" id="ARBA00022528"/>
    </source>
</evidence>
<dbReference type="GO" id="GO:0015120">
    <property type="term" value="F:phosphoglycerate transmembrane transporter activity"/>
    <property type="evidence" value="ECO:0007669"/>
    <property type="project" value="UniProtKB-ARBA"/>
</dbReference>
<dbReference type="PANTHER" id="PTHR10353:SF27">
    <property type="entry name" value="BETA-GLUCOSIDASE 47"/>
    <property type="match status" value="1"/>
</dbReference>
<feature type="active site" description="Nucleophile" evidence="9">
    <location>
        <position position="2219"/>
    </location>
</feature>
<evidence type="ECO:0000256" key="7">
    <source>
        <dbReference type="ARBA" id="ARBA00022946"/>
    </source>
</evidence>
<evidence type="ECO:0000256" key="5">
    <source>
        <dbReference type="ARBA" id="ARBA00022640"/>
    </source>
</evidence>
<protein>
    <recommendedName>
        <fullName evidence="12">Sugar phosphate transporter domain-containing protein</fullName>
    </recommendedName>
</protein>
<dbReference type="NCBIfam" id="TIGR00817">
    <property type="entry name" value="tpt"/>
    <property type="match status" value="1"/>
</dbReference>
<keyword evidence="11" id="KW-0472">Membrane</keyword>
<dbReference type="PROSITE" id="PS00572">
    <property type="entry name" value="GLYCOSYL_HYDROL_F1_1"/>
    <property type="match status" value="2"/>
</dbReference>
<comment type="similarity">
    <text evidence="2">Belongs to the glycosyl hydrolase 1 family.</text>
</comment>
<keyword evidence="4" id="KW-0150">Chloroplast</keyword>
<dbReference type="Gene3D" id="3.20.20.80">
    <property type="entry name" value="Glycosidases"/>
    <property type="match status" value="4"/>
</dbReference>
<dbReference type="PANTHER" id="PTHR10353">
    <property type="entry name" value="GLYCOSYL HYDROLASE"/>
    <property type="match status" value="1"/>
</dbReference>
<evidence type="ECO:0000256" key="3">
    <source>
        <dbReference type="ARBA" id="ARBA00022448"/>
    </source>
</evidence>
<dbReference type="Pfam" id="PF03151">
    <property type="entry name" value="TPT"/>
    <property type="match status" value="1"/>
</dbReference>
<dbReference type="EMBL" id="CAADRP010000890">
    <property type="protein sequence ID" value="VFU33183.1"/>
    <property type="molecule type" value="Genomic_DNA"/>
</dbReference>
<dbReference type="FunFam" id="3.20.20.80:FF:000020">
    <property type="entry name" value="Beta-glucosidase 12"/>
    <property type="match status" value="4"/>
</dbReference>
<dbReference type="InterPro" id="IPR017853">
    <property type="entry name" value="GH"/>
</dbReference>
<keyword evidence="5" id="KW-0934">Plastid</keyword>
<sequence length="2478" mass="282903">MNNAMISSLNQSKLSFTSFSNPLPRKHSSFNALKFSPLPIIQNSQKGLNFDTTSQKPLHISSIESFSFSRKTQQEKPVTVCNAYEADRSRPLDINVELPDEQAAQKIKIGMYFATWWALNVVFNIYNKKVLNAFPYPWLTSTLSLACGSLMMLISWATRIADAPKTDFEFWKTLFPVAVAHTIGHVAATVSMSKVAVSFTHIIKSGEPAFSVLVSKFLLGDTFPLPVYLSLLPIIGGCALSAVTELNFNMTGFMGAMISNLAFVFRNIFSKKGMSGKSVSGMNYYACLSMLSLLILTPFAIAVEGPQMWAAGWQNALAQIGPNFVWWVAAQSIFYHLYNQVSYMSLDQISPLTFSIGNTMKRISVIVSSIIIFHTPVQPVNALGAAIAILGTFLYSQSFVMEFLLGCYAFIVLDLWFLVLLVSCNPIFLKGSSDTSAFPSNFLFGTASSSYQFEGAYFSHGKGLSNWDVFTHTPGTIMDGTNGDIAVDHYHRYPEDLDLMEYIGVNSYRFSISWARILPKGRFGTANRAGINHYNKFINELLRRGIQPFVTLTHFDIPQELEDRYGAWLSPEIQQDFKYYADICFKSFGDRVKYWTTFNEPNVAANRGYRSGIFPPSRCSGTFGNCSSGDSEKEPFIAAHNMILSHAAAVNVYRTKYQKKQGGSIGIVMNTIWHEPISDSLEDKLAVERANAFYMNWFLDPIILGKYPAEMHDILGSDLPVFSKHELEKLKSGVDFIGINQYTSFYVKDCAFSTCEQGPGVSRTEGLYLRTAQKDGFFIGQPTALDWLHVYPQGMEKLVTYFKERYNNIPMYITENGYCEEENVNVTTEAVLKDVQREEYMSSYLDALETAVRKGADVRGYFAWSLLDNFEWTSGYTIRFGLYHVDFSTLKRTRKHSATWYKDYIANHKAVECQLGLSSLDIARRIRYPPVKELTRVMEKVRATGMSILMSQEDIDLMASLGVNTYRFSMSWARILPRIQPFVSLTHFDVPQELEDRYGGFLSSESQEDFGYYVDICFKYFGDRVKYWATFNEPNFQATYGYRTAEYPPKRCSKPFGNCTHGDSETEPFIVAHNIILAHATAVDIYRTKYQREQRGSIGIVMHCMWFEPISNSTADKFLDPIIFGRYPTEMKKVLGSTLPDFSRNDMNKLRKRLDFIGINHYTSYYAQDCILSVCEPGHGSTRTEGSSLLTQEKDGVPIGKPSEVDWLHVYPQGMEKIVTYIKERYKNIPMIITENGYSQVSNSNSKIEEFLHDTGRVEYMSGYLDALLTAMKKGADVRGYFAWSLLDNFEWTFGYTRRFGLYHVDYTTMKRTPRLSATWYKEFIARYKFEGAYLSDGKGLSNWDIFTHTSGRIIDGSNGDIAVDQYHLFLEDIDLMESLGVNNYRFSISWARILPKGRFGDINRAGISYYNKLINALLLKGIQPFVTLTHYDMPQELEERYGGWLSPKCQDDFEYYVDICFKYFGDRVSYWVTFNEPNLQVTHGYRTGVNPPSRCSSPFGNCTHGDSEKEPFIAAHNIILAHATAVHIYRTKYQKQQGGSIGIVMHCPWFEPYSNSTADKFLDPIIFGKYPAEMTKILGSALPNFSSKDREKLNKGLDFIGINHYTGFYIQDCRFVVCKPGKGGSRTEGLAQRIQEKDGVPIGKSSEVEWLHVYPQGMEKIITYLKERYNNTPMIITENGFGQESYLNRTIEEYLQDKGRVEYMSGYLDSLMTAMLKGADVRGYFAWSLLDNFEWSYGYTQRYGLYHVDYTTLKRTPKLSATWFKEFIAGITNLSSDKDCPLEHRTGMISAQSGPRDVADGFLMFEGSYHSDGKGLSNWDIYTHTPGKIIDGSNGDIAVDQYHLYPVYRYDLDRTFNFQNWQDIDLMDSLGITSYRFSISWARILPRGRFGEINEAGISYYNKLIDSLLLKGLVSITNEPVTILLLKKYHQKLENIFIIQFFILKLASGIQPCVTLTHYDIPQELEERYGGWLSPRCQEDFGYYADICFKNFGDRVKYWTTFNEPNIQAIKAYRLGEYPPGRCSSPFGNCTHGDSEKEPFIAAHNMILAHATAVDIYRAKYQKEQGGNIGIVLFCVWFEPNSNSTADMSAADRAQDFFCRFLDPIIFGNYPSEMSKILGSTLPRFSRNDKEKLKNGLDFIGINHYTSEYVQDCIFSACETGTGASWTEGLARRSQEKDGAPIGKPTDVDWLHIYPQGMEKMVTYVKERYNNIPMIITENGFGQMNNPNLTIACHDIERVEYMSDYWDSLLTAMQKGADVRGYFAWSLLDNFEWIYGYTQRYGLYHVDYTTLKRTPKLSATWFKEFIARYKVEESQMLPEEYRPQKTGLGNEKQERIRMREIHSNYPNWKIESLNPYPSCQTNDYTPSPSSSISPLLSILLDKQSVNFDHPSNVEGAFMSDGMQMAPDACYHINRKYFLHQKLTLIFPWKTEQSSLVLANTTLHMKYTPLVIVDEKYKNNHNSISVHTSLLCNYQSDG</sequence>
<feature type="transmembrane region" description="Helical" evidence="11">
    <location>
        <begin position="379"/>
        <end position="396"/>
    </location>
</feature>
<dbReference type="InterPro" id="IPR018120">
    <property type="entry name" value="Glyco_hydro_1_AS"/>
</dbReference>
<name>A0A6N2L7C9_SALVM</name>
<proteinExistence type="inferred from homology"/>
<feature type="transmembrane region" description="Helical" evidence="11">
    <location>
        <begin position="138"/>
        <end position="157"/>
    </location>
</feature>
<reference evidence="13" key="1">
    <citation type="submission" date="2019-03" db="EMBL/GenBank/DDBJ databases">
        <authorList>
            <person name="Mank J."/>
            <person name="Almeida P."/>
        </authorList>
    </citation>
    <scope>NUCLEOTIDE SEQUENCE</scope>
    <source>
        <strain evidence="13">78183</strain>
    </source>
</reference>
<dbReference type="InterPro" id="IPR001360">
    <property type="entry name" value="Glyco_hydro_1"/>
</dbReference>
<feature type="domain" description="Sugar phosphate transporter" evidence="12">
    <location>
        <begin position="108"/>
        <end position="396"/>
    </location>
</feature>
<feature type="transmembrane region" description="Helical" evidence="11">
    <location>
        <begin position="403"/>
        <end position="422"/>
    </location>
</feature>
<dbReference type="PROSITE" id="PS00653">
    <property type="entry name" value="GLYCOSYL_HYDROL_F1_2"/>
    <property type="match status" value="1"/>
</dbReference>
<evidence type="ECO:0000256" key="6">
    <source>
        <dbReference type="ARBA" id="ARBA00022801"/>
    </source>
</evidence>
<keyword evidence="11" id="KW-1133">Transmembrane helix</keyword>
<gene>
    <name evidence="13" type="ORF">SVIM_LOCUS150162</name>
</gene>
<dbReference type="InterPro" id="IPR037185">
    <property type="entry name" value="EmrE-like"/>
</dbReference>
<dbReference type="Pfam" id="PF00232">
    <property type="entry name" value="Glyco_hydro_1"/>
    <property type="match status" value="5"/>
</dbReference>
<evidence type="ECO:0000313" key="13">
    <source>
        <dbReference type="EMBL" id="VFU33183.1"/>
    </source>
</evidence>
<comment type="subcellular location">
    <subcellularLocation>
        <location evidence="1">Plastid</location>
        <location evidence="1">Chloroplast membrane</location>
        <topology evidence="1">Multi-pass membrane protein</topology>
    </subcellularLocation>
</comment>
<accession>A0A6N2L7C9</accession>
<evidence type="ECO:0000256" key="8">
    <source>
        <dbReference type="ARBA" id="ARBA00023295"/>
    </source>
</evidence>
<evidence type="ECO:0000256" key="11">
    <source>
        <dbReference type="SAM" id="Phobius"/>
    </source>
</evidence>
<dbReference type="InterPro" id="IPR033132">
    <property type="entry name" value="GH_1_N_CS"/>
</dbReference>
<organism evidence="13">
    <name type="scientific">Salix viminalis</name>
    <name type="common">Common osier</name>
    <name type="synonym">Basket willow</name>
    <dbReference type="NCBI Taxonomy" id="40686"/>
    <lineage>
        <taxon>Eukaryota</taxon>
        <taxon>Viridiplantae</taxon>
        <taxon>Streptophyta</taxon>
        <taxon>Embryophyta</taxon>
        <taxon>Tracheophyta</taxon>
        <taxon>Spermatophyta</taxon>
        <taxon>Magnoliopsida</taxon>
        <taxon>eudicotyledons</taxon>
        <taxon>Gunneridae</taxon>
        <taxon>Pentapetalae</taxon>
        <taxon>rosids</taxon>
        <taxon>fabids</taxon>
        <taxon>Malpighiales</taxon>
        <taxon>Salicaceae</taxon>
        <taxon>Saliceae</taxon>
        <taxon>Salix</taxon>
    </lineage>
</organism>